<dbReference type="EMBL" id="SRLO01000582">
    <property type="protein sequence ID" value="TNN51453.1"/>
    <property type="molecule type" value="Genomic_DNA"/>
</dbReference>
<evidence type="ECO:0000313" key="2">
    <source>
        <dbReference type="EMBL" id="TNN51453.1"/>
    </source>
</evidence>
<sequence length="133" mass="13749">MESDDVFVCTSPVSAVLKRRPDGIPGLSSLSLPELSTKTALYRDLSSPGPATVLSPVTNLALDLTNLAVLGRPRHGSPQPDGRRGNGGHVSLSVLVVSVLINQLVKLCPSAYPDATSPTSTTSSTSTLLLALS</sequence>
<evidence type="ECO:0000256" key="1">
    <source>
        <dbReference type="SAM" id="MobiDB-lite"/>
    </source>
</evidence>
<name>A0A4Z2GEY3_9TELE</name>
<dbReference type="OrthoDB" id="26523at2759"/>
<protein>
    <submittedName>
        <fullName evidence="2">Uncharacterized protein</fullName>
    </submittedName>
</protein>
<dbReference type="Proteomes" id="UP000314294">
    <property type="component" value="Unassembled WGS sequence"/>
</dbReference>
<reference evidence="2 3" key="1">
    <citation type="submission" date="2019-03" db="EMBL/GenBank/DDBJ databases">
        <title>First draft genome of Liparis tanakae, snailfish: a comprehensive survey of snailfish specific genes.</title>
        <authorList>
            <person name="Kim W."/>
            <person name="Song I."/>
            <person name="Jeong J.-H."/>
            <person name="Kim D."/>
            <person name="Kim S."/>
            <person name="Ryu S."/>
            <person name="Song J.Y."/>
            <person name="Lee S.K."/>
        </authorList>
    </citation>
    <scope>NUCLEOTIDE SEQUENCE [LARGE SCALE GENOMIC DNA]</scope>
    <source>
        <tissue evidence="2">Muscle</tissue>
    </source>
</reference>
<comment type="caution">
    <text evidence="2">The sequence shown here is derived from an EMBL/GenBank/DDBJ whole genome shotgun (WGS) entry which is preliminary data.</text>
</comment>
<organism evidence="2 3">
    <name type="scientific">Liparis tanakae</name>
    <name type="common">Tanaka's snailfish</name>
    <dbReference type="NCBI Taxonomy" id="230148"/>
    <lineage>
        <taxon>Eukaryota</taxon>
        <taxon>Metazoa</taxon>
        <taxon>Chordata</taxon>
        <taxon>Craniata</taxon>
        <taxon>Vertebrata</taxon>
        <taxon>Euteleostomi</taxon>
        <taxon>Actinopterygii</taxon>
        <taxon>Neopterygii</taxon>
        <taxon>Teleostei</taxon>
        <taxon>Neoteleostei</taxon>
        <taxon>Acanthomorphata</taxon>
        <taxon>Eupercaria</taxon>
        <taxon>Perciformes</taxon>
        <taxon>Cottioidei</taxon>
        <taxon>Cottales</taxon>
        <taxon>Liparidae</taxon>
        <taxon>Liparis</taxon>
    </lineage>
</organism>
<proteinExistence type="predicted"/>
<gene>
    <name evidence="2" type="ORF">EYF80_038365</name>
</gene>
<feature type="compositionally biased region" description="Low complexity" evidence="1">
    <location>
        <begin position="115"/>
        <end position="133"/>
    </location>
</feature>
<accession>A0A4Z2GEY3</accession>
<feature type="region of interest" description="Disordered" evidence="1">
    <location>
        <begin position="112"/>
        <end position="133"/>
    </location>
</feature>
<keyword evidence="3" id="KW-1185">Reference proteome</keyword>
<dbReference type="AlphaFoldDB" id="A0A4Z2GEY3"/>
<evidence type="ECO:0000313" key="3">
    <source>
        <dbReference type="Proteomes" id="UP000314294"/>
    </source>
</evidence>